<organism evidence="7 8">
    <name type="scientific">Tractidigestivibacter scatoligenes</name>
    <name type="common">Olsenella scatoligenes</name>
    <dbReference type="NCBI Taxonomy" id="1299998"/>
    <lineage>
        <taxon>Bacteria</taxon>
        <taxon>Bacillati</taxon>
        <taxon>Actinomycetota</taxon>
        <taxon>Coriobacteriia</taxon>
        <taxon>Coriobacteriales</taxon>
        <taxon>Atopobiaceae</taxon>
        <taxon>Tractidigestivibacter</taxon>
    </lineage>
</organism>
<dbReference type="Gene3D" id="3.40.1710.10">
    <property type="entry name" value="abc type-2 transporter like domain"/>
    <property type="match status" value="1"/>
</dbReference>
<dbReference type="STRING" id="1299998.AUL39_10010"/>
<feature type="transmembrane region" description="Helical" evidence="5">
    <location>
        <begin position="235"/>
        <end position="252"/>
    </location>
</feature>
<dbReference type="RefSeq" id="WP_059055883.1">
    <property type="nucleotide sequence ID" value="NZ_LOJF01000012.1"/>
</dbReference>
<sequence length="399" mass="41392">MTTFRTYLKIFLSHRVYIAIYLVMLSLVGVVIGLSAYSGNTGEFQVAPANVAVIDRDGSELSAALAQHVLQGNNQVQVADEKRAIQDAVARDQVSYLLVIPEGWGEGLLDAARQGTQAPDLETYVSYYSSMGRLLDIEVTGYADGLYGMASTLGGSAEDVIDATDAAWEGSTQVSMIEQAASPLPTSIVTAAEFASYPIFSSAMVCIAVLMSSVGRRPVRDRRLASPEPGRVRNLALFGACVAIALIAWAWNFGLEVAVLGGSALANSPVQLALVGAALLVYALVSASIGFLAGQLGVSENAANALANILGMVMSFLGGAWTGLSLLPDELLAVAHFTPAYWVTLVVEGAAGMGEVSTATVLPLVGNLGICALFGVAAVLVGLALGRDSVTGQRDSIAG</sequence>
<dbReference type="InterPro" id="IPR013525">
    <property type="entry name" value="ABC2_TM"/>
</dbReference>
<feature type="transmembrane region" description="Helical" evidence="5">
    <location>
        <begin position="194"/>
        <end position="214"/>
    </location>
</feature>
<evidence type="ECO:0000256" key="1">
    <source>
        <dbReference type="ARBA" id="ARBA00004141"/>
    </source>
</evidence>
<comment type="subcellular location">
    <subcellularLocation>
        <location evidence="1">Membrane</location>
        <topology evidence="1">Multi-pass membrane protein</topology>
    </subcellularLocation>
</comment>
<evidence type="ECO:0000313" key="7">
    <source>
        <dbReference type="EMBL" id="KUH57640.1"/>
    </source>
</evidence>
<dbReference type="GO" id="GO:0016020">
    <property type="term" value="C:membrane"/>
    <property type="evidence" value="ECO:0007669"/>
    <property type="project" value="UniProtKB-SubCell"/>
</dbReference>
<feature type="transmembrane region" description="Helical" evidence="5">
    <location>
        <begin position="16"/>
        <end position="37"/>
    </location>
</feature>
<dbReference type="GO" id="GO:0140359">
    <property type="term" value="F:ABC-type transporter activity"/>
    <property type="evidence" value="ECO:0007669"/>
    <property type="project" value="InterPro"/>
</dbReference>
<evidence type="ECO:0000256" key="3">
    <source>
        <dbReference type="ARBA" id="ARBA00022989"/>
    </source>
</evidence>
<proteinExistence type="predicted"/>
<evidence type="ECO:0000256" key="2">
    <source>
        <dbReference type="ARBA" id="ARBA00022692"/>
    </source>
</evidence>
<feature type="domain" description="ABC-2 type transporter transmembrane" evidence="6">
    <location>
        <begin position="22"/>
        <end position="383"/>
    </location>
</feature>
<evidence type="ECO:0000259" key="6">
    <source>
        <dbReference type="Pfam" id="PF12698"/>
    </source>
</evidence>
<gene>
    <name evidence="7" type="ORF">AUL39_10010</name>
</gene>
<dbReference type="OrthoDB" id="3190494at2"/>
<keyword evidence="4 5" id="KW-0472">Membrane</keyword>
<dbReference type="Pfam" id="PF12698">
    <property type="entry name" value="ABC2_membrane_3"/>
    <property type="match status" value="1"/>
</dbReference>
<evidence type="ECO:0000256" key="4">
    <source>
        <dbReference type="ARBA" id="ARBA00023136"/>
    </source>
</evidence>
<keyword evidence="8" id="KW-1185">Reference proteome</keyword>
<dbReference type="EMBL" id="LOJF01000012">
    <property type="protein sequence ID" value="KUH57640.1"/>
    <property type="molecule type" value="Genomic_DNA"/>
</dbReference>
<feature type="transmembrane region" description="Helical" evidence="5">
    <location>
        <begin position="364"/>
        <end position="385"/>
    </location>
</feature>
<evidence type="ECO:0000313" key="8">
    <source>
        <dbReference type="Proteomes" id="UP000054078"/>
    </source>
</evidence>
<name>A0A100YTY3_TRASO</name>
<keyword evidence="2 5" id="KW-0812">Transmembrane</keyword>
<dbReference type="AlphaFoldDB" id="A0A100YTY3"/>
<accession>A0A100YTY3</accession>
<reference evidence="7 8" key="1">
    <citation type="submission" date="2015-12" db="EMBL/GenBank/DDBJ databases">
        <title>Draft Genome Sequence of Olsenella scatoligenes SK9K4T; a Producer of 3-Methylindole- (skatole) and 4-Methylphenol- (p-cresol) Isolated from Pig Feces.</title>
        <authorList>
            <person name="Li X."/>
            <person name="Borg B."/>
            <person name="Canibe N."/>
        </authorList>
    </citation>
    <scope>NUCLEOTIDE SEQUENCE [LARGE SCALE GENOMIC DNA]</scope>
    <source>
        <strain evidence="7 8">SK9K4</strain>
    </source>
</reference>
<feature type="transmembrane region" description="Helical" evidence="5">
    <location>
        <begin position="305"/>
        <end position="324"/>
    </location>
</feature>
<feature type="transmembrane region" description="Helical" evidence="5">
    <location>
        <begin position="272"/>
        <end position="293"/>
    </location>
</feature>
<comment type="caution">
    <text evidence="7">The sequence shown here is derived from an EMBL/GenBank/DDBJ whole genome shotgun (WGS) entry which is preliminary data.</text>
</comment>
<protein>
    <recommendedName>
        <fullName evidence="6">ABC-2 type transporter transmembrane domain-containing protein</fullName>
    </recommendedName>
</protein>
<keyword evidence="3 5" id="KW-1133">Transmembrane helix</keyword>
<dbReference type="Proteomes" id="UP000054078">
    <property type="component" value="Unassembled WGS sequence"/>
</dbReference>
<evidence type="ECO:0000256" key="5">
    <source>
        <dbReference type="SAM" id="Phobius"/>
    </source>
</evidence>